<dbReference type="PATRIC" id="fig|1232189.3.peg.2941"/>
<organism evidence="4 5">
    <name type="scientific">Clostridium botulinum CFSAN001627</name>
    <dbReference type="NCBI Taxonomy" id="1232189"/>
    <lineage>
        <taxon>Bacteria</taxon>
        <taxon>Bacillati</taxon>
        <taxon>Bacillota</taxon>
        <taxon>Clostridia</taxon>
        <taxon>Eubacteriales</taxon>
        <taxon>Clostridiaceae</taxon>
        <taxon>Clostridium</taxon>
    </lineage>
</organism>
<dbReference type="Gene3D" id="1.10.1780.10">
    <property type="entry name" value="Clp, N-terminal domain"/>
    <property type="match status" value="1"/>
</dbReference>
<sequence>MMFGRFTERAQKVLMNAQEEAEKFKHGYVGTEHILLGILIEDGVAKELLNNFSITEDKVRQLIERYEGKGEMDLYKNEIPLTPRTKRLLEMSLLEARNLNHNYITPEHILLGLIREAEGVAFTILSNLGLDAERLRKELIKNLSGQETPKDEGSKKVLKALPLH</sequence>
<dbReference type="PROSITE" id="PS51903">
    <property type="entry name" value="CLP_R"/>
    <property type="match status" value="1"/>
</dbReference>
<dbReference type="InterPro" id="IPR044217">
    <property type="entry name" value="CLPT1/2"/>
</dbReference>
<dbReference type="PANTHER" id="PTHR47016:SF5">
    <property type="entry name" value="CLP DOMAIN SUPERFAMILY PROTEIN"/>
    <property type="match status" value="1"/>
</dbReference>
<evidence type="ECO:0000259" key="3">
    <source>
        <dbReference type="PROSITE" id="PS51903"/>
    </source>
</evidence>
<dbReference type="InterPro" id="IPR004176">
    <property type="entry name" value="Clp_R_N"/>
</dbReference>
<dbReference type="InterPro" id="IPR036628">
    <property type="entry name" value="Clp_N_dom_sf"/>
</dbReference>
<dbReference type="SUPFAM" id="SSF81923">
    <property type="entry name" value="Double Clp-N motif"/>
    <property type="match status" value="1"/>
</dbReference>
<evidence type="ECO:0000313" key="5">
    <source>
        <dbReference type="Proteomes" id="UP000011944"/>
    </source>
</evidence>
<accession>M1ZPM4</accession>
<dbReference type="AlphaFoldDB" id="M1ZPM4"/>
<feature type="region of interest" description="Disordered" evidence="2">
    <location>
        <begin position="144"/>
        <end position="164"/>
    </location>
</feature>
<reference evidence="4 5" key="2">
    <citation type="submission" date="2013-03" db="EMBL/GenBank/DDBJ databases">
        <title>Diversity in Clostridium botulinum.</title>
        <authorList>
            <person name="Timme R.E."/>
            <person name="Allard M."/>
            <person name="Luo Y."/>
            <person name="Strain E."/>
            <person name="Gonzalez-Escalona N."/>
            <person name="Brown E."/>
        </authorList>
    </citation>
    <scope>NUCLEOTIDE SEQUENCE [LARGE SCALE GENOMIC DNA]</scope>
    <source>
        <strain evidence="4 5">CFSAN001627</strain>
    </source>
</reference>
<evidence type="ECO:0000256" key="2">
    <source>
        <dbReference type="SAM" id="MobiDB-lite"/>
    </source>
</evidence>
<dbReference type="Proteomes" id="UP000011944">
    <property type="component" value="Unassembled WGS sequence"/>
</dbReference>
<evidence type="ECO:0000256" key="1">
    <source>
        <dbReference type="PROSITE-ProRule" id="PRU01251"/>
    </source>
</evidence>
<proteinExistence type="predicted"/>
<keyword evidence="1" id="KW-0677">Repeat</keyword>
<name>M1ZPM4_CLOBO</name>
<evidence type="ECO:0000313" key="4">
    <source>
        <dbReference type="EMBL" id="EKN40561.1"/>
    </source>
</evidence>
<reference evidence="4 5" key="1">
    <citation type="submission" date="2012-10" db="EMBL/GenBank/DDBJ databases">
        <authorList>
            <person name="Strain E.A."/>
            <person name="Brown E."/>
            <person name="Allard M.W."/>
            <person name="Gonzalez-Escalona N."/>
            <person name="Timme R."/>
        </authorList>
    </citation>
    <scope>NUCLEOTIDE SEQUENCE [LARGE SCALE GENOMIC DNA]</scope>
    <source>
        <strain evidence="4 5">CFSAN001627</strain>
    </source>
</reference>
<dbReference type="EMBL" id="AMXI01001149">
    <property type="protein sequence ID" value="EKN40561.1"/>
    <property type="molecule type" value="Genomic_DNA"/>
</dbReference>
<dbReference type="Pfam" id="PF02861">
    <property type="entry name" value="Clp_N"/>
    <property type="match status" value="1"/>
</dbReference>
<feature type="domain" description="Clp R" evidence="3">
    <location>
        <begin position="3"/>
        <end position="145"/>
    </location>
</feature>
<gene>
    <name evidence="4" type="ORF">CFSAN001627_18748</name>
</gene>
<protein>
    <submittedName>
        <fullName evidence="4">Negative regulator of genetic competence MecB/ClpC</fullName>
    </submittedName>
</protein>
<dbReference type="PANTHER" id="PTHR47016">
    <property type="entry name" value="ATP-DEPENDENT CLP PROTEASE ATP-BINDING SUBUNIT CLPT1, CHLOROPLASTIC"/>
    <property type="match status" value="1"/>
</dbReference>
<comment type="caution">
    <text evidence="4">The sequence shown here is derived from an EMBL/GenBank/DDBJ whole genome shotgun (WGS) entry which is preliminary data.</text>
</comment>